<feature type="transmembrane region" description="Helical" evidence="1">
    <location>
        <begin position="382"/>
        <end position="403"/>
    </location>
</feature>
<keyword evidence="1" id="KW-0812">Transmembrane</keyword>
<keyword evidence="1" id="KW-1133">Transmembrane helix</keyword>
<organism evidence="2 3">
    <name type="scientific">Alicyclobacillus fodiniaquatilis</name>
    <dbReference type="NCBI Taxonomy" id="1661150"/>
    <lineage>
        <taxon>Bacteria</taxon>
        <taxon>Bacillati</taxon>
        <taxon>Bacillota</taxon>
        <taxon>Bacilli</taxon>
        <taxon>Bacillales</taxon>
        <taxon>Alicyclobacillaceae</taxon>
        <taxon>Alicyclobacillus</taxon>
    </lineage>
</organism>
<gene>
    <name evidence="2" type="ORF">ACFSB2_25780</name>
</gene>
<sequence length="554" mass="60369">MPAAEQSKRNRNFNKLVNNPVLEDYSLRYAPSTFRKWSPWAVCLSGIGGVAAMASYAIGGSLVITYGIVNALLGILVTSIIIFFTSTPIAFQIAKYNIDMDLLTRGAGFGYLGSTLTSLIYSTFTFVFFALEGAIMGQAITDFFHIPIFISYLICGVVIIPLVLYGMTLLTKFQKWTQPIWIALLVLAIGGVMIHDPSSLNRWMHFAGGSKSGVRFSPLMFGMVAGVQLSGIAQIGEQADYLRFMPDRTNKNRRAWAWAVIIGGPGFALIGIVQSLIGTYLASYVTPLAGAAQADVPITMFNYAFHALFGSPYATLLIATLLVLLSQLKINVSNAYSGSLSWSNFFSRTLHTHPGRVVWLLFQVVVGVLIMELGVFNTIDKILGFYSNVAVAWIGAIVADIMINKRILKLSPSYIEFKRAHLYNFNPVGFGSMIIASVVSIIAYFGVFGPMLQAYAPFLSLVLAMILAPTIAIITKGKYYIARTSSMEKWFEKSGEVTCTVCKNPFEAHDIAFCPFHSGPICSLCCSLESSCHDACKVGASSLSPEQESGTYGA</sequence>
<proteinExistence type="predicted"/>
<feature type="transmembrane region" description="Helical" evidence="1">
    <location>
        <begin position="303"/>
        <end position="325"/>
    </location>
</feature>
<feature type="transmembrane region" description="Helical" evidence="1">
    <location>
        <begin position="176"/>
        <end position="194"/>
    </location>
</feature>
<feature type="transmembrane region" description="Helical" evidence="1">
    <location>
        <begin position="214"/>
        <end position="235"/>
    </location>
</feature>
<feature type="transmembrane region" description="Helical" evidence="1">
    <location>
        <begin position="256"/>
        <end position="283"/>
    </location>
</feature>
<dbReference type="PANTHER" id="PTHR30569:SF0">
    <property type="entry name" value="CYTOSINE PERMEASE"/>
    <property type="match status" value="1"/>
</dbReference>
<reference evidence="3" key="1">
    <citation type="journal article" date="2019" name="Int. J. Syst. Evol. Microbiol.">
        <title>The Global Catalogue of Microorganisms (GCM) 10K type strain sequencing project: providing services to taxonomists for standard genome sequencing and annotation.</title>
        <authorList>
            <consortium name="The Broad Institute Genomics Platform"/>
            <consortium name="The Broad Institute Genome Sequencing Center for Infectious Disease"/>
            <person name="Wu L."/>
            <person name="Ma J."/>
        </authorList>
    </citation>
    <scope>NUCLEOTIDE SEQUENCE [LARGE SCALE GENOMIC DNA]</scope>
    <source>
        <strain evidence="3">CGMCC 1.12286</strain>
    </source>
</reference>
<feature type="transmembrane region" description="Helical" evidence="1">
    <location>
        <begin position="106"/>
        <end position="131"/>
    </location>
</feature>
<dbReference type="PANTHER" id="PTHR30569">
    <property type="entry name" value="CYTOSINE TRANSPORTER CODB"/>
    <property type="match status" value="1"/>
</dbReference>
<feature type="transmembrane region" description="Helical" evidence="1">
    <location>
        <begin position="424"/>
        <end position="448"/>
    </location>
</feature>
<comment type="caution">
    <text evidence="2">The sequence shown here is derived from an EMBL/GenBank/DDBJ whole genome shotgun (WGS) entry which is preliminary data.</text>
</comment>
<evidence type="ECO:0000256" key="1">
    <source>
        <dbReference type="SAM" id="Phobius"/>
    </source>
</evidence>
<dbReference type="EMBL" id="JBHUCX010000100">
    <property type="protein sequence ID" value="MFD1678082.1"/>
    <property type="molecule type" value="Genomic_DNA"/>
</dbReference>
<feature type="transmembrane region" description="Helical" evidence="1">
    <location>
        <begin position="37"/>
        <end position="58"/>
    </location>
</feature>
<feature type="transmembrane region" description="Helical" evidence="1">
    <location>
        <begin position="357"/>
        <end position="376"/>
    </location>
</feature>
<accession>A0ABW4JT59</accession>
<feature type="transmembrane region" description="Helical" evidence="1">
    <location>
        <begin position="143"/>
        <end position="164"/>
    </location>
</feature>
<protein>
    <submittedName>
        <fullName evidence="2">Purine-cytosine permease family protein</fullName>
    </submittedName>
</protein>
<evidence type="ECO:0000313" key="2">
    <source>
        <dbReference type="EMBL" id="MFD1678082.1"/>
    </source>
</evidence>
<dbReference type="Gene3D" id="1.10.4160.10">
    <property type="entry name" value="Hydantoin permease"/>
    <property type="match status" value="1"/>
</dbReference>
<feature type="transmembrane region" description="Helical" evidence="1">
    <location>
        <begin position="64"/>
        <end position="85"/>
    </location>
</feature>
<dbReference type="RefSeq" id="WP_377946068.1">
    <property type="nucleotide sequence ID" value="NZ_JBHUCX010000100.1"/>
</dbReference>
<name>A0ABW4JT59_9BACL</name>
<keyword evidence="1" id="KW-0472">Membrane</keyword>
<feature type="transmembrane region" description="Helical" evidence="1">
    <location>
        <begin position="454"/>
        <end position="474"/>
    </location>
</feature>
<keyword evidence="3" id="KW-1185">Reference proteome</keyword>
<dbReference type="Proteomes" id="UP001597079">
    <property type="component" value="Unassembled WGS sequence"/>
</dbReference>
<dbReference type="InterPro" id="IPR030191">
    <property type="entry name" value="CodB"/>
</dbReference>
<evidence type="ECO:0000313" key="3">
    <source>
        <dbReference type="Proteomes" id="UP001597079"/>
    </source>
</evidence>